<evidence type="ECO:0008006" key="3">
    <source>
        <dbReference type="Google" id="ProtNLM"/>
    </source>
</evidence>
<protein>
    <recommendedName>
        <fullName evidence="3">Fibronectin type-III domain-containing protein</fullName>
    </recommendedName>
</protein>
<name>A0A9X0WJN0_9GAMM</name>
<dbReference type="AlphaFoldDB" id="A0A9X0WJN0"/>
<dbReference type="SUPFAM" id="SSF110296">
    <property type="entry name" value="Oligoxyloglucan reducing end-specific cellobiohydrolase"/>
    <property type="match status" value="2"/>
</dbReference>
<keyword evidence="2" id="KW-1185">Reference proteome</keyword>
<evidence type="ECO:0000313" key="1">
    <source>
        <dbReference type="EMBL" id="MBK1645944.1"/>
    </source>
</evidence>
<comment type="caution">
    <text evidence="1">The sequence shown here is derived from an EMBL/GenBank/DDBJ whole genome shotgun (WGS) entry which is preliminary data.</text>
</comment>
<gene>
    <name evidence="1" type="ORF">CKO25_15060</name>
</gene>
<proteinExistence type="predicted"/>
<dbReference type="RefSeq" id="WP_200388753.1">
    <property type="nucleotide sequence ID" value="NZ_NRSD01000017.1"/>
</dbReference>
<dbReference type="Proteomes" id="UP001138802">
    <property type="component" value="Unassembled WGS sequence"/>
</dbReference>
<accession>A0A9X0WJN0</accession>
<organism evidence="1 2">
    <name type="scientific">Thiocapsa imhoffii</name>
    <dbReference type="NCBI Taxonomy" id="382777"/>
    <lineage>
        <taxon>Bacteria</taxon>
        <taxon>Pseudomonadati</taxon>
        <taxon>Pseudomonadota</taxon>
        <taxon>Gammaproteobacteria</taxon>
        <taxon>Chromatiales</taxon>
        <taxon>Chromatiaceae</taxon>
        <taxon>Thiocapsa</taxon>
    </lineage>
</organism>
<reference evidence="1 2" key="1">
    <citation type="journal article" date="2020" name="Microorganisms">
        <title>Osmotic Adaptation and Compatible Solute Biosynthesis of Phototrophic Bacteria as Revealed from Genome Analyses.</title>
        <authorList>
            <person name="Imhoff J.F."/>
            <person name="Rahn T."/>
            <person name="Kunzel S."/>
            <person name="Keller A."/>
            <person name="Neulinger S.C."/>
        </authorList>
    </citation>
    <scope>NUCLEOTIDE SEQUENCE [LARGE SCALE GENOMIC DNA]</scope>
    <source>
        <strain evidence="1 2">DSM 21303</strain>
    </source>
</reference>
<sequence>MLAAALVPMTDLFAGTRVCGVDWEWIVPQPQGNRLKSVTHGRGVFVAVGAYGTILTSLDGIQWTLAVSGTRRDLNQVIWTGSQFVVVGRQGAILTSPDGQSWTERLSSVQGDLQSVAWNGERFVATGGLGKFYHEGEPNQYETLIVTSEDGRHWTLQPNDNSVLLMDVIWGHGLWIAVGQAARNQFSPAPRSSFFVSQDGLTWSEVASFGAALKRLAWNGERYLAVGWGPDDPAARTDSSVTLTSADGVHWSVASRSPGIFLDLHWTGDLFVVTGRDGLVATSSNGQAWIEQQTGVTESLDGLAWNQERFVAVGGAGMLLTSQNLTNWVEQSTRNALNFGQIIWDGDQFVAIAGRDILTSRDGVAWAVRHTRTGADRLRTLVWGGGQYLALTGTGILLSVDGITWTFYPGASPLDPLQVIWTGQRFLAINTEGVFASVDGLTWSHLYSSTGSGILHSIAARGSAIVVLERDDEFYENWRIFSPDGNSWTKQSTPHVLNHVISGGDGFVIVGRQGVIMTSPNGVDWRTRASGTTESIEQLIWNGSQYLALAQTLEFQFDSLGINPQVGTMSVLTSADAIDWSRHPLMPTNASGPLAWGADQFLLPRFAGVLRSPCDARIMPPIVETGGKRAIGRESVTLEGSVDEQASNAWVSFEYGPTEVLGEKISAWPRVVEPGTGRKLFTATLTGLNCGTSYHYRATATNGAGTRFGQIRQLMTADCSGLGQPMLNAAVLPYARAVAVGTPATAFGTLINAGDAVAERCAIRLPTSIPALFDFQTADATNHLVGSPNEPVTIPPGGIQSFVFGVTPLVPMMSVEIPLRFDCDNAEGAPSHPGLNTFILSAAQTAPPDLLAIAATPTQDGVIRLPNPLGQAAFAAAAINIGSGGKVLISADDGDQRLPVDLQVCETTATGQWLSCGKTLSRRVAANRTVFYTVVIGGRGEAVAFDPAVNRVFLRFEADGILVGATSVAVTVPEG</sequence>
<evidence type="ECO:0000313" key="2">
    <source>
        <dbReference type="Proteomes" id="UP001138802"/>
    </source>
</evidence>
<dbReference type="EMBL" id="NRSD01000017">
    <property type="protein sequence ID" value="MBK1645944.1"/>
    <property type="molecule type" value="Genomic_DNA"/>
</dbReference>